<dbReference type="EMBL" id="CABWLR010000001">
    <property type="protein sequence ID" value="VXB03151.1"/>
    <property type="molecule type" value="Genomic_DNA"/>
</dbReference>
<gene>
    <name evidence="1" type="ORF">MARI151_10334</name>
</gene>
<evidence type="ECO:0008006" key="3">
    <source>
        <dbReference type="Google" id="ProtNLM"/>
    </source>
</evidence>
<organism evidence="1 2">
    <name type="scientific">Maribacter litoralis</name>
    <dbReference type="NCBI Taxonomy" id="2059726"/>
    <lineage>
        <taxon>Bacteria</taxon>
        <taxon>Pseudomonadati</taxon>
        <taxon>Bacteroidota</taxon>
        <taxon>Flavobacteriia</taxon>
        <taxon>Flavobacteriales</taxon>
        <taxon>Flavobacteriaceae</taxon>
        <taxon>Maribacter</taxon>
    </lineage>
</organism>
<dbReference type="Pfam" id="PF12864">
    <property type="entry name" value="DUF3822"/>
    <property type="match status" value="1"/>
</dbReference>
<proteinExistence type="predicted"/>
<protein>
    <recommendedName>
        <fullName evidence="3">DUF3822 domain-containing protein</fullName>
    </recommendedName>
</protein>
<dbReference type="Gene3D" id="3.30.420.260">
    <property type="match status" value="1"/>
</dbReference>
<evidence type="ECO:0000313" key="1">
    <source>
        <dbReference type="EMBL" id="VXB03151.1"/>
    </source>
</evidence>
<dbReference type="CDD" id="cd24013">
    <property type="entry name" value="ASKHA_ATPase_BT3980-like"/>
    <property type="match status" value="1"/>
</dbReference>
<name>A0A653MDK3_9FLAO</name>
<dbReference type="Gene3D" id="3.30.420.250">
    <property type="match status" value="1"/>
</dbReference>
<reference evidence="1 2" key="1">
    <citation type="submission" date="2019-10" db="EMBL/GenBank/DDBJ databases">
        <authorList>
            <person name="Karimi E."/>
        </authorList>
    </citation>
    <scope>NUCLEOTIDE SEQUENCE [LARGE SCALE GENOMIC DNA]</scope>
    <source>
        <strain evidence="1">Maribacter sp. 151</strain>
    </source>
</reference>
<keyword evidence="2" id="KW-1185">Reference proteome</keyword>
<sequence length="291" mass="33760">MTMLAQLVTGLLFMTKKRKNNSLNIADKNFKKLSIQVSLNGLSFCVADTVSQKLLLSDRVDFAFEKNPMEAKDELQKLFLKHDIENMQFDEVVTVHKNTLFGLVPKSLFNANKLNEYLKFNTKILANDILAYDEVENHDLVVVYVPYTNINNYLYDLFGEFHFMHNGTVLLQSLMNNQTQNQETTCFVHVSKDQLDITVLNQRKLLLYNSFTYETKEDFTYYLLFVIEQLELDPKTVVVKLFGDIEEDDETYKLCYNYIQHISIFAPSTQQLIKLGESTTSSIDFTLINTI</sequence>
<dbReference type="InterPro" id="IPR024213">
    <property type="entry name" value="DUF3822"/>
</dbReference>
<dbReference type="Proteomes" id="UP000430202">
    <property type="component" value="Unassembled WGS sequence"/>
</dbReference>
<accession>A0A653MDK3</accession>
<evidence type="ECO:0000313" key="2">
    <source>
        <dbReference type="Proteomes" id="UP000430202"/>
    </source>
</evidence>
<dbReference type="AlphaFoldDB" id="A0A653MDK3"/>